<dbReference type="PANTHER" id="PTHR47199">
    <property type="entry name" value="PHOTOSYSTEM II STABILITY/ASSEMBLY FACTOR HCF136, CHLOROPLASTIC"/>
    <property type="match status" value="1"/>
</dbReference>
<proteinExistence type="predicted"/>
<sequence length="420" mass="45931">MAGLLLTACSSGHPPVNNKPAQQEEEMTEEGQTLTVINPESSVNNSSASLPSAEEGKKYQIQTRLTDFRLLGASKGLAWGSTRSELRLYVTQDSGKTWTNISPSASVQFPNNPEYGTDLFFVDAEHGWIVRDSLGSGEAIILRTGDGGLTWKMASLPEADDVASIYFLDQDRGWILTVGNGPDSSEAKALYSTTNGGATWTKIMSTPILPTDTSSIDHTLPKLGNPVGMIFTSKTNGYITMIEAGLPALYVTTNGGSQWTKDNVFFEKDKFNTCSRFSVGSPSFFNGSGSAGWISIGCEREEAVKYNGYFSSDSGKTWLLSPFGLPWRDGNDAHLSMTFLNSMEGWAIQNATLYHTLDQGKSWTLFPENVKLMEVLADYPEVVKIQFFSSKVGWLLVEKSDKKRSLLLQTQDGGASWHVL</sequence>
<feature type="region of interest" description="Disordered" evidence="2">
    <location>
        <begin position="9"/>
        <end position="32"/>
    </location>
</feature>
<dbReference type="InterPro" id="IPR031778">
    <property type="entry name" value="Sortilin_N"/>
</dbReference>
<reference evidence="4 5" key="1">
    <citation type="submission" date="2021-03" db="EMBL/GenBank/DDBJ databases">
        <title>Antimicrobial resistance genes in bacteria isolated from Japanese honey, and their potential for conferring macrolide and lincosamide resistance in the American foulbrood pathogen Paenibacillus larvae.</title>
        <authorList>
            <person name="Okamoto M."/>
            <person name="Kumagai M."/>
            <person name="Kanamori H."/>
            <person name="Takamatsu D."/>
        </authorList>
    </citation>
    <scope>NUCLEOTIDE SEQUENCE [LARGE SCALE GENOMIC DNA]</scope>
    <source>
        <strain evidence="4 5">J42TS3</strain>
    </source>
</reference>
<gene>
    <name evidence="4" type="ORF">J42TS3_50330</name>
</gene>
<dbReference type="EMBL" id="BOSL01000027">
    <property type="protein sequence ID" value="GIP55998.1"/>
    <property type="molecule type" value="Genomic_DNA"/>
</dbReference>
<organism evidence="4 5">
    <name type="scientific">Paenibacillus vini</name>
    <dbReference type="NCBI Taxonomy" id="1476024"/>
    <lineage>
        <taxon>Bacteria</taxon>
        <taxon>Bacillati</taxon>
        <taxon>Bacillota</taxon>
        <taxon>Bacilli</taxon>
        <taxon>Bacillales</taxon>
        <taxon>Paenibacillaceae</taxon>
        <taxon>Paenibacillus</taxon>
    </lineage>
</organism>
<dbReference type="SUPFAM" id="SSF110296">
    <property type="entry name" value="Oligoxyloglucan reducing end-specific cellobiohydrolase"/>
    <property type="match status" value="2"/>
</dbReference>
<accession>A0ABQ4MJ32</accession>
<dbReference type="Proteomes" id="UP000679992">
    <property type="component" value="Unassembled WGS sequence"/>
</dbReference>
<evidence type="ECO:0000313" key="5">
    <source>
        <dbReference type="Proteomes" id="UP000679992"/>
    </source>
</evidence>
<dbReference type="Gene3D" id="2.130.10.10">
    <property type="entry name" value="YVTN repeat-like/Quinoprotein amine dehydrogenase"/>
    <property type="match status" value="2"/>
</dbReference>
<dbReference type="CDD" id="cd15482">
    <property type="entry name" value="Sialidase_non-viral"/>
    <property type="match status" value="1"/>
</dbReference>
<dbReference type="PANTHER" id="PTHR47199:SF2">
    <property type="entry name" value="PHOTOSYSTEM II STABILITY_ASSEMBLY FACTOR HCF136, CHLOROPLASTIC"/>
    <property type="match status" value="1"/>
</dbReference>
<keyword evidence="1" id="KW-0677">Repeat</keyword>
<evidence type="ECO:0000256" key="2">
    <source>
        <dbReference type="SAM" id="MobiDB-lite"/>
    </source>
</evidence>
<keyword evidence="5" id="KW-1185">Reference proteome</keyword>
<comment type="caution">
    <text evidence="4">The sequence shown here is derived from an EMBL/GenBank/DDBJ whole genome shotgun (WGS) entry which is preliminary data.</text>
</comment>
<evidence type="ECO:0000259" key="3">
    <source>
        <dbReference type="Pfam" id="PF15902"/>
    </source>
</evidence>
<name>A0ABQ4MJ32_9BACL</name>
<dbReference type="InterPro" id="IPR015943">
    <property type="entry name" value="WD40/YVTN_repeat-like_dom_sf"/>
</dbReference>
<feature type="domain" description="Sortilin N-terminal" evidence="3">
    <location>
        <begin position="87"/>
        <end position="205"/>
    </location>
</feature>
<protein>
    <recommendedName>
        <fullName evidence="3">Sortilin N-terminal domain-containing protein</fullName>
    </recommendedName>
</protein>
<evidence type="ECO:0000256" key="1">
    <source>
        <dbReference type="ARBA" id="ARBA00022737"/>
    </source>
</evidence>
<dbReference type="Pfam" id="PF15902">
    <property type="entry name" value="Sortilin-Vps10"/>
    <property type="match status" value="1"/>
</dbReference>
<evidence type="ECO:0000313" key="4">
    <source>
        <dbReference type="EMBL" id="GIP55998.1"/>
    </source>
</evidence>